<evidence type="ECO:0000313" key="2">
    <source>
        <dbReference type="EMBL" id="MED6173985.1"/>
    </source>
</evidence>
<gene>
    <name evidence="2" type="ORF">PIB30_064756</name>
</gene>
<reference evidence="2 3" key="1">
    <citation type="journal article" date="2023" name="Plants (Basel)">
        <title>Bridging the Gap: Combining Genomics and Transcriptomics Approaches to Understand Stylosanthes scabra, an Orphan Legume from the Brazilian Caatinga.</title>
        <authorList>
            <person name="Ferreira-Neto J.R.C."/>
            <person name="da Silva M.D."/>
            <person name="Binneck E."/>
            <person name="de Melo N.F."/>
            <person name="da Silva R.H."/>
            <person name="de Melo A.L.T.M."/>
            <person name="Pandolfi V."/>
            <person name="Bustamante F.O."/>
            <person name="Brasileiro-Vidal A.C."/>
            <person name="Benko-Iseppon A.M."/>
        </authorList>
    </citation>
    <scope>NUCLEOTIDE SEQUENCE [LARGE SCALE GENOMIC DNA]</scope>
    <source>
        <tissue evidence="2">Leaves</tissue>
    </source>
</reference>
<dbReference type="Proteomes" id="UP001341840">
    <property type="component" value="Unassembled WGS sequence"/>
</dbReference>
<feature type="region of interest" description="Disordered" evidence="1">
    <location>
        <begin position="37"/>
        <end position="59"/>
    </location>
</feature>
<evidence type="ECO:0000313" key="3">
    <source>
        <dbReference type="Proteomes" id="UP001341840"/>
    </source>
</evidence>
<proteinExistence type="predicted"/>
<organism evidence="2 3">
    <name type="scientific">Stylosanthes scabra</name>
    <dbReference type="NCBI Taxonomy" id="79078"/>
    <lineage>
        <taxon>Eukaryota</taxon>
        <taxon>Viridiplantae</taxon>
        <taxon>Streptophyta</taxon>
        <taxon>Embryophyta</taxon>
        <taxon>Tracheophyta</taxon>
        <taxon>Spermatophyta</taxon>
        <taxon>Magnoliopsida</taxon>
        <taxon>eudicotyledons</taxon>
        <taxon>Gunneridae</taxon>
        <taxon>Pentapetalae</taxon>
        <taxon>rosids</taxon>
        <taxon>fabids</taxon>
        <taxon>Fabales</taxon>
        <taxon>Fabaceae</taxon>
        <taxon>Papilionoideae</taxon>
        <taxon>50 kb inversion clade</taxon>
        <taxon>dalbergioids sensu lato</taxon>
        <taxon>Dalbergieae</taxon>
        <taxon>Pterocarpus clade</taxon>
        <taxon>Stylosanthes</taxon>
    </lineage>
</organism>
<feature type="compositionally biased region" description="Polar residues" evidence="1">
    <location>
        <begin position="48"/>
        <end position="59"/>
    </location>
</feature>
<dbReference type="EMBL" id="JASCZI010151670">
    <property type="protein sequence ID" value="MED6173985.1"/>
    <property type="molecule type" value="Genomic_DNA"/>
</dbReference>
<evidence type="ECO:0000256" key="1">
    <source>
        <dbReference type="SAM" id="MobiDB-lite"/>
    </source>
</evidence>
<keyword evidence="3" id="KW-1185">Reference proteome</keyword>
<sequence>TPQMLVPRGVGISMDPPPVLVPFFREAGITTKLQISLSSCDPNDAPRRNTSSTCPCETP</sequence>
<comment type="caution">
    <text evidence="2">The sequence shown here is derived from an EMBL/GenBank/DDBJ whole genome shotgun (WGS) entry which is preliminary data.</text>
</comment>
<name>A0ABU6VK33_9FABA</name>
<accession>A0ABU6VK33</accession>
<feature type="non-terminal residue" evidence="2">
    <location>
        <position position="1"/>
    </location>
</feature>
<protein>
    <submittedName>
        <fullName evidence="2">Uncharacterized protein</fullName>
    </submittedName>
</protein>